<feature type="domain" description="Thoeris protein ThsB TIR-like" evidence="1">
    <location>
        <begin position="33"/>
        <end position="127"/>
    </location>
</feature>
<protein>
    <recommendedName>
        <fullName evidence="1">Thoeris protein ThsB TIR-like domain-containing protein</fullName>
    </recommendedName>
</protein>
<evidence type="ECO:0000259" key="1">
    <source>
        <dbReference type="Pfam" id="PF08937"/>
    </source>
</evidence>
<keyword evidence="3" id="KW-1185">Reference proteome</keyword>
<gene>
    <name evidence="2" type="ORF">F5984_25500</name>
</gene>
<reference evidence="2 3" key="1">
    <citation type="submission" date="2019-10" db="EMBL/GenBank/DDBJ databases">
        <title>Rudanella paleaurantiibacter sp. nov., isolated from sludge.</title>
        <authorList>
            <person name="Xu S.Q."/>
        </authorList>
    </citation>
    <scope>NUCLEOTIDE SEQUENCE [LARGE SCALE GENOMIC DNA]</scope>
    <source>
        <strain evidence="2 3">HX-22-17</strain>
    </source>
</reference>
<evidence type="ECO:0000313" key="3">
    <source>
        <dbReference type="Proteomes" id="UP000488299"/>
    </source>
</evidence>
<organism evidence="2 3">
    <name type="scientific">Rudanella paleaurantiibacter</name>
    <dbReference type="NCBI Taxonomy" id="2614655"/>
    <lineage>
        <taxon>Bacteria</taxon>
        <taxon>Pseudomonadati</taxon>
        <taxon>Bacteroidota</taxon>
        <taxon>Cytophagia</taxon>
        <taxon>Cytophagales</taxon>
        <taxon>Cytophagaceae</taxon>
        <taxon>Rudanella</taxon>
    </lineage>
</organism>
<dbReference type="InterPro" id="IPR015032">
    <property type="entry name" value="ThsB__TIR-like_domain"/>
</dbReference>
<dbReference type="RefSeq" id="WP_152127082.1">
    <property type="nucleotide sequence ID" value="NZ_WELI01000019.1"/>
</dbReference>
<dbReference type="Pfam" id="PF08937">
    <property type="entry name" value="ThsB_TIR"/>
    <property type="match status" value="1"/>
</dbReference>
<dbReference type="Proteomes" id="UP000488299">
    <property type="component" value="Unassembled WGS sequence"/>
</dbReference>
<dbReference type="SUPFAM" id="SSF52206">
    <property type="entry name" value="Hypothetical protein MTH538"/>
    <property type="match status" value="1"/>
</dbReference>
<dbReference type="EMBL" id="WELI01000019">
    <property type="protein sequence ID" value="KAB7725847.1"/>
    <property type="molecule type" value="Genomic_DNA"/>
</dbReference>
<dbReference type="Gene3D" id="3.40.50.9200">
    <property type="entry name" value="Hypothetical protein MTH538"/>
    <property type="match status" value="1"/>
</dbReference>
<sequence>MIPALLIVGAAALLVNAISKDDEDVQIQRKRLFISHSWKLSSSDYRKFVSKLKYETNFYNHSIPQNKAFNTWDKEELREIFRQQMAGCQKIFVLAHSSLRKNSYVGVELEIASSMGKQIIAVKPYGQQAIPTFIKKYATEVISNNITSIIRVVQS</sequence>
<proteinExistence type="predicted"/>
<comment type="caution">
    <text evidence="2">The sequence shown here is derived from an EMBL/GenBank/DDBJ whole genome shotgun (WGS) entry which is preliminary data.</text>
</comment>
<evidence type="ECO:0000313" key="2">
    <source>
        <dbReference type="EMBL" id="KAB7725847.1"/>
    </source>
</evidence>
<dbReference type="AlphaFoldDB" id="A0A7J5TSN6"/>
<dbReference type="InterPro" id="IPR036490">
    <property type="entry name" value="ThsB_TIR-like_sf"/>
</dbReference>
<accession>A0A7J5TSN6</accession>
<name>A0A7J5TSN6_9BACT</name>